<dbReference type="GO" id="GO:0006633">
    <property type="term" value="P:fatty acid biosynthetic process"/>
    <property type="evidence" value="ECO:0007669"/>
    <property type="project" value="UniProtKB-KW"/>
</dbReference>
<keyword evidence="4" id="KW-0479">Metal-binding</keyword>
<dbReference type="Gene3D" id="1.10.620.20">
    <property type="entry name" value="Ribonucleotide Reductase, subunit A"/>
    <property type="match status" value="1"/>
</dbReference>
<evidence type="ECO:0000256" key="6">
    <source>
        <dbReference type="ARBA" id="ARBA00022946"/>
    </source>
</evidence>
<gene>
    <name evidence="11" type="ORF">MTR67_027694</name>
</gene>
<keyword evidence="9" id="KW-0443">Lipid metabolism</keyword>
<dbReference type="PANTHER" id="PTHR31155:SF31">
    <property type="entry name" value="STEAROYL-[ACYL-CARRIER-PROTEIN] 9-DESATURASE 6, CHLOROPLASTIC"/>
    <property type="match status" value="1"/>
</dbReference>
<dbReference type="InterPro" id="IPR005067">
    <property type="entry name" value="Fatty_acid_desaturase-2"/>
</dbReference>
<keyword evidence="10" id="KW-0275">Fatty acid biosynthesis</keyword>
<dbReference type="SUPFAM" id="SSF47240">
    <property type="entry name" value="Ferritin-like"/>
    <property type="match status" value="1"/>
</dbReference>
<evidence type="ECO:0000256" key="1">
    <source>
        <dbReference type="ARBA" id="ARBA00001954"/>
    </source>
</evidence>
<evidence type="ECO:0000256" key="8">
    <source>
        <dbReference type="ARBA" id="ARBA00023004"/>
    </source>
</evidence>
<keyword evidence="12" id="KW-1185">Reference proteome</keyword>
<keyword evidence="6" id="KW-0809">Transit peptide</keyword>
<evidence type="ECO:0000256" key="7">
    <source>
        <dbReference type="ARBA" id="ARBA00023002"/>
    </source>
</evidence>
<keyword evidence="8" id="KW-0408">Iron</keyword>
<keyword evidence="5" id="KW-0276">Fatty acid metabolism</keyword>
<comment type="cofactor">
    <cofactor evidence="1">
        <name>Fe(2+)</name>
        <dbReference type="ChEBI" id="CHEBI:29033"/>
    </cofactor>
</comment>
<dbReference type="GO" id="GO:0045300">
    <property type="term" value="F:stearoyl-[ACP] desaturase activity"/>
    <property type="evidence" value="ECO:0007669"/>
    <property type="project" value="InterPro"/>
</dbReference>
<organism evidence="11 12">
    <name type="scientific">Solanum verrucosum</name>
    <dbReference type="NCBI Taxonomy" id="315347"/>
    <lineage>
        <taxon>Eukaryota</taxon>
        <taxon>Viridiplantae</taxon>
        <taxon>Streptophyta</taxon>
        <taxon>Embryophyta</taxon>
        <taxon>Tracheophyta</taxon>
        <taxon>Spermatophyta</taxon>
        <taxon>Magnoliopsida</taxon>
        <taxon>eudicotyledons</taxon>
        <taxon>Gunneridae</taxon>
        <taxon>Pentapetalae</taxon>
        <taxon>asterids</taxon>
        <taxon>lamiids</taxon>
        <taxon>Solanales</taxon>
        <taxon>Solanaceae</taxon>
        <taxon>Solanoideae</taxon>
        <taxon>Solaneae</taxon>
        <taxon>Solanum</taxon>
    </lineage>
</organism>
<dbReference type="EMBL" id="CP133617">
    <property type="protein sequence ID" value="WMV34309.1"/>
    <property type="molecule type" value="Genomic_DNA"/>
</dbReference>
<evidence type="ECO:0000256" key="4">
    <source>
        <dbReference type="ARBA" id="ARBA00022723"/>
    </source>
</evidence>
<evidence type="ECO:0000313" key="11">
    <source>
        <dbReference type="EMBL" id="WMV34309.1"/>
    </source>
</evidence>
<keyword evidence="7" id="KW-0560">Oxidoreductase</keyword>
<dbReference type="InterPro" id="IPR009078">
    <property type="entry name" value="Ferritin-like_SF"/>
</dbReference>
<evidence type="ECO:0000313" key="12">
    <source>
        <dbReference type="Proteomes" id="UP001234989"/>
    </source>
</evidence>
<evidence type="ECO:0000256" key="5">
    <source>
        <dbReference type="ARBA" id="ARBA00022832"/>
    </source>
</evidence>
<evidence type="ECO:0000256" key="9">
    <source>
        <dbReference type="ARBA" id="ARBA00023098"/>
    </source>
</evidence>
<dbReference type="GO" id="GO:0046872">
    <property type="term" value="F:metal ion binding"/>
    <property type="evidence" value="ECO:0007669"/>
    <property type="project" value="UniProtKB-KW"/>
</dbReference>
<dbReference type="InterPro" id="IPR012348">
    <property type="entry name" value="RNR-like"/>
</dbReference>
<dbReference type="PANTHER" id="PTHR31155">
    <property type="entry name" value="ACYL- ACYL-CARRIER-PROTEIN DESATURASE-RELATED"/>
    <property type="match status" value="1"/>
</dbReference>
<reference evidence="11" key="1">
    <citation type="submission" date="2023-08" db="EMBL/GenBank/DDBJ databases">
        <title>A de novo genome assembly of Solanum verrucosum Schlechtendal, a Mexican diploid species geographically isolated from the other diploid A-genome species in potato relatives.</title>
        <authorList>
            <person name="Hosaka K."/>
        </authorList>
    </citation>
    <scope>NUCLEOTIDE SEQUENCE</scope>
    <source>
        <tissue evidence="11">Young leaves</tissue>
    </source>
</reference>
<evidence type="ECO:0000256" key="10">
    <source>
        <dbReference type="ARBA" id="ARBA00023160"/>
    </source>
</evidence>
<sequence length="114" mass="13222">MSFVYTSFQERATFLTHGNMARLATEGRDSVLERIYGTIAADEKRNENAYTRIIEKLLEGDPNTTVIAIAYMMRKRITMPLHLMYDGQDPKIFKHFSAITQKQGFTHLVIMLKY</sequence>
<name>A0AAF0RA22_SOLVR</name>
<proteinExistence type="inferred from homology"/>
<protein>
    <submittedName>
        <fullName evidence="11">Uncharacterized protein</fullName>
    </submittedName>
</protein>
<evidence type="ECO:0000256" key="2">
    <source>
        <dbReference type="ARBA" id="ARBA00008749"/>
    </source>
</evidence>
<accession>A0AAF0RA22</accession>
<dbReference type="AlphaFoldDB" id="A0AAF0RA22"/>
<dbReference type="Pfam" id="PF03405">
    <property type="entry name" value="FA_desaturase_2"/>
    <property type="match status" value="1"/>
</dbReference>
<dbReference type="GO" id="GO:0009570">
    <property type="term" value="C:chloroplast stroma"/>
    <property type="evidence" value="ECO:0007669"/>
    <property type="project" value="TreeGrafter"/>
</dbReference>
<dbReference type="Proteomes" id="UP001234989">
    <property type="component" value="Chromosome 6"/>
</dbReference>
<evidence type="ECO:0000256" key="3">
    <source>
        <dbReference type="ARBA" id="ARBA00022516"/>
    </source>
</evidence>
<keyword evidence="3" id="KW-0444">Lipid biosynthesis</keyword>
<comment type="similarity">
    <text evidence="2">Belongs to the fatty acid desaturase type 2 family.</text>
</comment>